<feature type="coiled-coil region" evidence="7">
    <location>
        <begin position="253"/>
        <end position="280"/>
    </location>
</feature>
<keyword evidence="4 6" id="KW-0653">Protein transport</keyword>
<dbReference type="Proteomes" id="UP001359485">
    <property type="component" value="Unassembled WGS sequence"/>
</dbReference>
<feature type="region of interest" description="Disordered" evidence="8">
    <location>
        <begin position="226"/>
        <end position="246"/>
    </location>
</feature>
<evidence type="ECO:0000256" key="7">
    <source>
        <dbReference type="SAM" id="Coils"/>
    </source>
</evidence>
<keyword evidence="5 6" id="KW-0539">Nucleus</keyword>
<dbReference type="EMBL" id="JAWJWF010000001">
    <property type="protein sequence ID" value="KAK6641329.1"/>
    <property type="molecule type" value="Genomic_DNA"/>
</dbReference>
<keyword evidence="13" id="KW-1185">Reference proteome</keyword>
<keyword evidence="2 6" id="KW-0813">Transport</keyword>
<feature type="domain" description="SDA1 N-terminal" evidence="10">
    <location>
        <begin position="61"/>
        <end position="425"/>
    </location>
</feature>
<accession>A0ABR1BEY7</accession>
<evidence type="ECO:0000259" key="10">
    <source>
        <dbReference type="Pfam" id="PF08158"/>
    </source>
</evidence>
<evidence type="ECO:0000259" key="9">
    <source>
        <dbReference type="Pfam" id="PF05285"/>
    </source>
</evidence>
<sequence length="671" mass="77906">MVRRNNQLPHNLPQLRNLIKKDPASYKDDFELQYAHFKSMLELFHLQPDRLIKNLDDLVMFIAQVSHCYPEQLSEFPQMIINLLECHHMVLHPEMRFAFCRCLIVLRNKNLLEPTDLLSLFFNLLRCQDRALRKFLEIHIITDIKNINAKHKNVKLNTVLQNFMFGMLKDSNSKAAKMSLGVMIELYKKKIWNDAKTVNVISVACFSKIVKVMVAALKFFLGSDKQEENDKSDSSDSENEVNPKEVIMANKVNKKTRKRLKQLEKVKKLVKKNKNKKEKAPSFNFSALHLIHDPQGFAEKLFKRLEFMNQRFEVKIMMLDVISRLIGLHQLMLLNFYPYIQRYLQPHQREVTKMLLFVAQASHDLIPPEVIEPILQTLMNNFVTERNSSDVMAIGLNAIREVCTRCPLAMNKELLVDLTGFKTYKDRSVMMAAKSLIHLYRTSMPSLLHKKDRGKLTESAVSFKMNSFGDINPLDHVPGAEVLALENQMDSCGASNANSDSDSDWIDVPQSDDEDIDTGKETCEEVVQRKTELAVESSLSRIMTDEDFKKIDTAQLRKQVLGVGRGKKRSLEVSEERGELLNLKDIENIYKKRKHNKEERIQSVRAGQEGKEKYGFKDRRQNPLCSKTNREKKKTKAYSMIKHKVRGKVKRSFKDKQIALRNHLIKQKRMK</sequence>
<dbReference type="PANTHER" id="PTHR12730:SF0">
    <property type="entry name" value="PROTEIN SDA1 HOMOLOG"/>
    <property type="match status" value="1"/>
</dbReference>
<dbReference type="InterPro" id="IPR012977">
    <property type="entry name" value="SDA1_N"/>
</dbReference>
<gene>
    <name evidence="12" type="ORF">RUM44_013038</name>
</gene>
<evidence type="ECO:0000256" key="5">
    <source>
        <dbReference type="ARBA" id="ARBA00023242"/>
    </source>
</evidence>
<evidence type="ECO:0000259" key="11">
    <source>
        <dbReference type="Pfam" id="PF21638"/>
    </source>
</evidence>
<keyword evidence="7" id="KW-0175">Coiled coil</keyword>
<comment type="subcellular location">
    <subcellularLocation>
        <location evidence="6">Nucleus</location>
        <location evidence="6">Nucleolus</location>
    </subcellularLocation>
</comment>
<keyword evidence="3 6" id="KW-0690">Ribosome biogenesis</keyword>
<dbReference type="InterPro" id="IPR016024">
    <property type="entry name" value="ARM-type_fold"/>
</dbReference>
<comment type="function">
    <text evidence="6">Required for 60S pre-ribosomal subunits export to the cytoplasm.</text>
</comment>
<dbReference type="Pfam" id="PF08158">
    <property type="entry name" value="SDA1_HEAT"/>
    <property type="match status" value="1"/>
</dbReference>
<dbReference type="PANTHER" id="PTHR12730">
    <property type="entry name" value="HSDA/SDA1-RELATED"/>
    <property type="match status" value="1"/>
</dbReference>
<feature type="domain" description="SDA1 middle" evidence="9">
    <location>
        <begin position="501"/>
        <end position="607"/>
    </location>
</feature>
<comment type="caution">
    <text evidence="12">The sequence shown here is derived from an EMBL/GenBank/DDBJ whole genome shotgun (WGS) entry which is preliminary data.</text>
</comment>
<evidence type="ECO:0000256" key="8">
    <source>
        <dbReference type="SAM" id="MobiDB-lite"/>
    </source>
</evidence>
<evidence type="ECO:0000256" key="3">
    <source>
        <dbReference type="ARBA" id="ARBA00022517"/>
    </source>
</evidence>
<reference evidence="12 13" key="1">
    <citation type="submission" date="2023-09" db="EMBL/GenBank/DDBJ databases">
        <title>Genomes of two closely related lineages of the louse Polyplax serrata with different host specificities.</title>
        <authorList>
            <person name="Martinu J."/>
            <person name="Tarabai H."/>
            <person name="Stefka J."/>
            <person name="Hypsa V."/>
        </authorList>
    </citation>
    <scope>NUCLEOTIDE SEQUENCE [LARGE SCALE GENOMIC DNA]</scope>
    <source>
        <strain evidence="12">98ZLc_SE</strain>
    </source>
</reference>
<name>A0ABR1BEY7_POLSC</name>
<evidence type="ECO:0000256" key="1">
    <source>
        <dbReference type="ARBA" id="ARBA00005783"/>
    </source>
</evidence>
<proteinExistence type="inferred from homology"/>
<organism evidence="12 13">
    <name type="scientific">Polyplax serrata</name>
    <name type="common">Common mouse louse</name>
    <dbReference type="NCBI Taxonomy" id="468196"/>
    <lineage>
        <taxon>Eukaryota</taxon>
        <taxon>Metazoa</taxon>
        <taxon>Ecdysozoa</taxon>
        <taxon>Arthropoda</taxon>
        <taxon>Hexapoda</taxon>
        <taxon>Insecta</taxon>
        <taxon>Pterygota</taxon>
        <taxon>Neoptera</taxon>
        <taxon>Paraneoptera</taxon>
        <taxon>Psocodea</taxon>
        <taxon>Troctomorpha</taxon>
        <taxon>Phthiraptera</taxon>
        <taxon>Anoplura</taxon>
        <taxon>Polyplacidae</taxon>
        <taxon>Polyplax</taxon>
    </lineage>
</organism>
<dbReference type="SUPFAM" id="SSF48371">
    <property type="entry name" value="ARM repeat"/>
    <property type="match status" value="1"/>
</dbReference>
<dbReference type="InterPro" id="IPR048292">
    <property type="entry name" value="SDA1_C"/>
</dbReference>
<comment type="similarity">
    <text evidence="1 6">Belongs to the SDA1 family.</text>
</comment>
<feature type="domain" description="SDA1 C-terminal" evidence="11">
    <location>
        <begin position="625"/>
        <end position="670"/>
    </location>
</feature>
<dbReference type="InterPro" id="IPR007949">
    <property type="entry name" value="SDA1_MD"/>
</dbReference>
<evidence type="ECO:0000313" key="12">
    <source>
        <dbReference type="EMBL" id="KAK6641329.1"/>
    </source>
</evidence>
<dbReference type="InterPro" id="IPR027312">
    <property type="entry name" value="Sda1"/>
</dbReference>
<evidence type="ECO:0000313" key="13">
    <source>
        <dbReference type="Proteomes" id="UP001359485"/>
    </source>
</evidence>
<protein>
    <recommendedName>
        <fullName evidence="6">Protein SDA1</fullName>
    </recommendedName>
</protein>
<evidence type="ECO:0000256" key="6">
    <source>
        <dbReference type="RuleBase" id="RU365057"/>
    </source>
</evidence>
<dbReference type="Pfam" id="PF05285">
    <property type="entry name" value="SDA1_dom"/>
    <property type="match status" value="1"/>
</dbReference>
<evidence type="ECO:0000256" key="4">
    <source>
        <dbReference type="ARBA" id="ARBA00022927"/>
    </source>
</evidence>
<evidence type="ECO:0000256" key="2">
    <source>
        <dbReference type="ARBA" id="ARBA00022448"/>
    </source>
</evidence>
<dbReference type="Pfam" id="PF21638">
    <property type="entry name" value="SDA1_C"/>
    <property type="match status" value="1"/>
</dbReference>